<dbReference type="AlphaFoldDB" id="A0AAV7NEF9"/>
<feature type="compositionally biased region" description="Polar residues" evidence="1">
    <location>
        <begin position="28"/>
        <end position="40"/>
    </location>
</feature>
<feature type="region of interest" description="Disordered" evidence="1">
    <location>
        <begin position="1"/>
        <end position="40"/>
    </location>
</feature>
<evidence type="ECO:0000313" key="2">
    <source>
        <dbReference type="EMBL" id="KAJ1113260.1"/>
    </source>
</evidence>
<protein>
    <submittedName>
        <fullName evidence="2">Uncharacterized protein</fullName>
    </submittedName>
</protein>
<keyword evidence="3" id="KW-1185">Reference proteome</keyword>
<dbReference type="EMBL" id="JANPWB010000012">
    <property type="protein sequence ID" value="KAJ1113260.1"/>
    <property type="molecule type" value="Genomic_DNA"/>
</dbReference>
<comment type="caution">
    <text evidence="2">The sequence shown here is derived from an EMBL/GenBank/DDBJ whole genome shotgun (WGS) entry which is preliminary data.</text>
</comment>
<gene>
    <name evidence="2" type="ORF">NDU88_001514</name>
</gene>
<name>A0AAV7NEF9_PLEWA</name>
<evidence type="ECO:0000313" key="3">
    <source>
        <dbReference type="Proteomes" id="UP001066276"/>
    </source>
</evidence>
<sequence>MAKPKGQTQTQFNKMEKYAVPRVPATPGISTPDTIDTPEPSLSTIMAAISDLKQTLEPKLDAVTIDVSLLRADFQNMTEKDNRAETYIQALQSMSKRLEEHVQLLTKQQTSAELTADQCHCLRLKQQELRDRAENAARKYTLAVQRRLYDVVDKAGKLIVWLERRDMGRNWVGELRGTEGKSLTTGPGIAEAFASYYEQIHAS</sequence>
<accession>A0AAV7NEF9</accession>
<evidence type="ECO:0000256" key="1">
    <source>
        <dbReference type="SAM" id="MobiDB-lite"/>
    </source>
</evidence>
<reference evidence="2" key="1">
    <citation type="journal article" date="2022" name="bioRxiv">
        <title>Sequencing and chromosome-scale assembly of the giantPleurodeles waltlgenome.</title>
        <authorList>
            <person name="Brown T."/>
            <person name="Elewa A."/>
            <person name="Iarovenko S."/>
            <person name="Subramanian E."/>
            <person name="Araus A.J."/>
            <person name="Petzold A."/>
            <person name="Susuki M."/>
            <person name="Suzuki K.-i.T."/>
            <person name="Hayashi T."/>
            <person name="Toyoda A."/>
            <person name="Oliveira C."/>
            <person name="Osipova E."/>
            <person name="Leigh N.D."/>
            <person name="Simon A."/>
            <person name="Yun M.H."/>
        </authorList>
    </citation>
    <scope>NUCLEOTIDE SEQUENCE</scope>
    <source>
        <strain evidence="2">20211129_DDA</strain>
        <tissue evidence="2">Liver</tissue>
    </source>
</reference>
<feature type="compositionally biased region" description="Polar residues" evidence="1">
    <location>
        <begin position="1"/>
        <end position="13"/>
    </location>
</feature>
<dbReference type="Proteomes" id="UP001066276">
    <property type="component" value="Chromosome 8"/>
</dbReference>
<organism evidence="2 3">
    <name type="scientific">Pleurodeles waltl</name>
    <name type="common">Iberian ribbed newt</name>
    <dbReference type="NCBI Taxonomy" id="8319"/>
    <lineage>
        <taxon>Eukaryota</taxon>
        <taxon>Metazoa</taxon>
        <taxon>Chordata</taxon>
        <taxon>Craniata</taxon>
        <taxon>Vertebrata</taxon>
        <taxon>Euteleostomi</taxon>
        <taxon>Amphibia</taxon>
        <taxon>Batrachia</taxon>
        <taxon>Caudata</taxon>
        <taxon>Salamandroidea</taxon>
        <taxon>Salamandridae</taxon>
        <taxon>Pleurodelinae</taxon>
        <taxon>Pleurodeles</taxon>
    </lineage>
</organism>
<proteinExistence type="predicted"/>